<reference evidence="3" key="2">
    <citation type="submission" date="2011-02" db="EMBL/GenBank/DDBJ databases">
        <title>The complete genome of Fluviicola taffensis DSM 16823.</title>
        <authorList>
            <consortium name="US DOE Joint Genome Institute (JGI-PGF)"/>
            <person name="Lucas S."/>
            <person name="Copeland A."/>
            <person name="Lapidus A."/>
            <person name="Bruce D."/>
            <person name="Goodwin L."/>
            <person name="Pitluck S."/>
            <person name="Kyrpides N."/>
            <person name="Mavromatis K."/>
            <person name="Ivanova N."/>
            <person name="Mikhailova N."/>
            <person name="Pagani I."/>
            <person name="Chertkov O."/>
            <person name="Detter J.C."/>
            <person name="Han C."/>
            <person name="Tapia R."/>
            <person name="Land M."/>
            <person name="Hauser L."/>
            <person name="Markowitz V."/>
            <person name="Cheng J.-F."/>
            <person name="Hugenholtz P."/>
            <person name="Woyke T."/>
            <person name="Wu D."/>
            <person name="Tindall B."/>
            <person name="Pomrenke H.G."/>
            <person name="Brambilla E."/>
            <person name="Klenk H.-P."/>
            <person name="Eisen J.A."/>
        </authorList>
    </citation>
    <scope>NUCLEOTIDE SEQUENCE [LARGE SCALE GENOMIC DNA]</scope>
    <source>
        <strain evidence="3">DSM 16823 / RW262 / RW262</strain>
    </source>
</reference>
<feature type="chain" id="PRO_5003283708" evidence="1">
    <location>
        <begin position="21"/>
        <end position="504"/>
    </location>
</feature>
<dbReference type="EMBL" id="CP002542">
    <property type="protein sequence ID" value="AEA42626.1"/>
    <property type="molecule type" value="Genomic_DNA"/>
</dbReference>
<dbReference type="RefSeq" id="WP_013685398.1">
    <property type="nucleotide sequence ID" value="NC_015321.1"/>
</dbReference>
<feature type="signal peptide" evidence="1">
    <location>
        <begin position="1"/>
        <end position="20"/>
    </location>
</feature>
<proteinExistence type="predicted"/>
<dbReference type="HOGENOM" id="CLU_540528_0_0_10"/>
<dbReference type="AlphaFoldDB" id="F2IH71"/>
<sequence length="504" mass="56431" precursor="true">MKRIFYSVLTVLSMSFITNAQDVSPIFKKPANANGYLIMNQAAYPSVTNWKVSIKQRVWNTSLNRYEYTLILSKTLLGLNYFKVPKEYRNSNYVVDIRGNSNTGTVIQTNDIGMGPVTETMCNWVCNGPNYVYGLQMNNVPFQGVKISMQPASAPTGTPFYYEWVQDGYYWNQFLNNQNPADYGFSSWDHALEFGGDAIIEMNVPPGQYKYDRFGTPMNGAVVGVSKYFGPYKDVWNNVVSDPLMVLESDCSNPISWAIDLVNDGSTNPVTVACNGNSGPINWSSTNEVLNPISFDPCFEEYYDEIGWHAGSGSGVYQLVQIPCNWFVTNPGGGTGAGVNWPENVSRITMKSMNSKSGLTEISFAEDDVFDNRGRFIGANYPVPAGFYTVIYQYSDLSIASYYVEVPTATNSVISEKDFLSYSAYPVPIVENRFSMSFNATKKVSFRYELRNASNELLFKDDYIIEKDASVTRVINVPEGIPTGVLYNKFRFSDGSVIQFTTIK</sequence>
<dbReference type="KEGG" id="fte:Fluta_0622"/>
<protein>
    <submittedName>
        <fullName evidence="2">Uncharacterized protein</fullName>
    </submittedName>
</protein>
<reference evidence="2 3" key="1">
    <citation type="journal article" date="2011" name="Stand. Genomic Sci.">
        <title>Complete genome sequence of the gliding freshwater bacterium Fluviicola taffensis type strain (RW262).</title>
        <authorList>
            <person name="Woyke T."/>
            <person name="Chertkov O."/>
            <person name="Lapidus A."/>
            <person name="Nolan M."/>
            <person name="Lucas S."/>
            <person name="Del Rio T.G."/>
            <person name="Tice H."/>
            <person name="Cheng J.F."/>
            <person name="Tapia R."/>
            <person name="Han C."/>
            <person name="Goodwin L."/>
            <person name="Pitluck S."/>
            <person name="Liolios K."/>
            <person name="Pagani I."/>
            <person name="Ivanova N."/>
            <person name="Huntemann M."/>
            <person name="Mavromatis K."/>
            <person name="Mikhailova N."/>
            <person name="Pati A."/>
            <person name="Chen A."/>
            <person name="Palaniappan K."/>
            <person name="Land M."/>
            <person name="Hauser L."/>
            <person name="Brambilla E.M."/>
            <person name="Rohde M."/>
            <person name="Mwirichia R."/>
            <person name="Sikorski J."/>
            <person name="Tindall B.J."/>
            <person name="Goker M."/>
            <person name="Bristow J."/>
            <person name="Eisen J.A."/>
            <person name="Markowitz V."/>
            <person name="Hugenholtz P."/>
            <person name="Klenk H.P."/>
            <person name="Kyrpides N.C."/>
        </authorList>
    </citation>
    <scope>NUCLEOTIDE SEQUENCE [LARGE SCALE GENOMIC DNA]</scope>
    <source>
        <strain evidence="3">DSM 16823 / RW262 / RW262</strain>
    </source>
</reference>
<evidence type="ECO:0000256" key="1">
    <source>
        <dbReference type="SAM" id="SignalP"/>
    </source>
</evidence>
<dbReference type="OrthoDB" id="273314at2"/>
<organism evidence="2 3">
    <name type="scientific">Fluviicola taffensis (strain DSM 16823 / NCIMB 13979 / RW262)</name>
    <dbReference type="NCBI Taxonomy" id="755732"/>
    <lineage>
        <taxon>Bacteria</taxon>
        <taxon>Pseudomonadati</taxon>
        <taxon>Bacteroidota</taxon>
        <taxon>Flavobacteriia</taxon>
        <taxon>Flavobacteriales</taxon>
        <taxon>Crocinitomicaceae</taxon>
        <taxon>Fluviicola</taxon>
    </lineage>
</organism>
<dbReference type="Proteomes" id="UP000007463">
    <property type="component" value="Chromosome"/>
</dbReference>
<name>F2IH71_FLUTR</name>
<evidence type="ECO:0000313" key="2">
    <source>
        <dbReference type="EMBL" id="AEA42626.1"/>
    </source>
</evidence>
<accession>F2IH71</accession>
<keyword evidence="3" id="KW-1185">Reference proteome</keyword>
<evidence type="ECO:0000313" key="3">
    <source>
        <dbReference type="Proteomes" id="UP000007463"/>
    </source>
</evidence>
<gene>
    <name evidence="2" type="ordered locus">Fluta_0622</name>
</gene>
<keyword evidence="1" id="KW-0732">Signal</keyword>
<dbReference type="STRING" id="755732.Fluta_0622"/>